<evidence type="ECO:0000256" key="5">
    <source>
        <dbReference type="ARBA" id="ARBA00022679"/>
    </source>
</evidence>
<evidence type="ECO:0000256" key="1">
    <source>
        <dbReference type="ARBA" id="ARBA00001210"/>
    </source>
</evidence>
<name>A0A379SNH4_SALER</name>
<dbReference type="PANTHER" id="PTHR30201:SF2">
    <property type="entry name" value="2-(5''-TRIPHOSPHORIBOSYL)-3'-DEPHOSPHOCOENZYME-A SYNTHASE"/>
    <property type="match status" value="1"/>
</dbReference>
<evidence type="ECO:0000256" key="2">
    <source>
        <dbReference type="ARBA" id="ARBA00006812"/>
    </source>
</evidence>
<keyword evidence="5" id="KW-0808">Transferase</keyword>
<dbReference type="GO" id="GO:0005524">
    <property type="term" value="F:ATP binding"/>
    <property type="evidence" value="ECO:0007669"/>
    <property type="project" value="UniProtKB-KW"/>
</dbReference>
<dbReference type="EC" id="2.4.2.52" evidence="3"/>
<evidence type="ECO:0000256" key="6">
    <source>
        <dbReference type="ARBA" id="ARBA00022741"/>
    </source>
</evidence>
<dbReference type="Gene3D" id="1.10.4200.10">
    <property type="entry name" value="Triphosphoribosyl-dephospho-CoA protein"/>
    <property type="match status" value="1"/>
</dbReference>
<accession>A0A379SNH4</accession>
<protein>
    <recommendedName>
        <fullName evidence="4">2-(5''-triphosphoribosyl)-3'-dephosphocoenzyme-A synthase</fullName>
        <ecNumber evidence="3">2.4.2.52</ecNumber>
    </recommendedName>
</protein>
<comment type="similarity">
    <text evidence="2">Belongs to the CitG/MdcB family.</text>
</comment>
<evidence type="ECO:0000313" key="9">
    <source>
        <dbReference type="Proteomes" id="UP000254762"/>
    </source>
</evidence>
<dbReference type="GO" id="GO:0051191">
    <property type="term" value="P:prosthetic group biosynthetic process"/>
    <property type="evidence" value="ECO:0007669"/>
    <property type="project" value="TreeGrafter"/>
</dbReference>
<comment type="catalytic activity">
    <reaction evidence="1">
        <text>3'-dephospho-CoA + ATP = 2'-(5''-triphospho-alpha-D-ribosyl)-3'-dephospho-CoA + adenine</text>
        <dbReference type="Rhea" id="RHEA:15117"/>
        <dbReference type="ChEBI" id="CHEBI:16708"/>
        <dbReference type="ChEBI" id="CHEBI:30616"/>
        <dbReference type="ChEBI" id="CHEBI:57328"/>
        <dbReference type="ChEBI" id="CHEBI:61378"/>
        <dbReference type="EC" id="2.4.2.52"/>
    </reaction>
</comment>
<dbReference type="PANTHER" id="PTHR30201">
    <property type="entry name" value="TRIPHOSPHORIBOSYL-DEPHOSPHO-COA SYNTHASE"/>
    <property type="match status" value="1"/>
</dbReference>
<evidence type="ECO:0000256" key="3">
    <source>
        <dbReference type="ARBA" id="ARBA00012074"/>
    </source>
</evidence>
<dbReference type="Proteomes" id="UP000254762">
    <property type="component" value="Unassembled WGS sequence"/>
</dbReference>
<organism evidence="8 9">
    <name type="scientific">Salmonella enterica subsp. arizonae</name>
    <dbReference type="NCBI Taxonomy" id="59203"/>
    <lineage>
        <taxon>Bacteria</taxon>
        <taxon>Pseudomonadati</taxon>
        <taxon>Pseudomonadota</taxon>
        <taxon>Gammaproteobacteria</taxon>
        <taxon>Enterobacterales</taxon>
        <taxon>Enterobacteriaceae</taxon>
        <taxon>Salmonella</taxon>
    </lineage>
</organism>
<dbReference type="EMBL" id="UGXD01000002">
    <property type="protein sequence ID" value="SUG31133.1"/>
    <property type="molecule type" value="Genomic_DNA"/>
</dbReference>
<gene>
    <name evidence="8" type="ORF">NCTC7304_00493</name>
</gene>
<sequence>MTSLTDTCVLSRAGLKGLDAMQDGARAVLNAGGTAHPAGQLALAALDRQMLALNASPGGAADLLAATLFLDRIESPYFKH</sequence>
<dbReference type="Pfam" id="PF01874">
    <property type="entry name" value="CitG"/>
    <property type="match status" value="1"/>
</dbReference>
<dbReference type="AlphaFoldDB" id="A0A379SNH4"/>
<dbReference type="GO" id="GO:0046917">
    <property type="term" value="F:triphosphoribosyl-dephospho-CoA synthase activity"/>
    <property type="evidence" value="ECO:0007669"/>
    <property type="project" value="UniProtKB-EC"/>
</dbReference>
<keyword evidence="6" id="KW-0547">Nucleotide-binding</keyword>
<evidence type="ECO:0000256" key="7">
    <source>
        <dbReference type="ARBA" id="ARBA00022840"/>
    </source>
</evidence>
<dbReference type="InterPro" id="IPR002736">
    <property type="entry name" value="CitG"/>
</dbReference>
<evidence type="ECO:0000256" key="4">
    <source>
        <dbReference type="ARBA" id="ARBA00020625"/>
    </source>
</evidence>
<evidence type="ECO:0000313" key="8">
    <source>
        <dbReference type="EMBL" id="SUG31133.1"/>
    </source>
</evidence>
<proteinExistence type="inferred from homology"/>
<keyword evidence="7" id="KW-0067">ATP-binding</keyword>
<reference evidence="8 9" key="1">
    <citation type="submission" date="2018-06" db="EMBL/GenBank/DDBJ databases">
        <authorList>
            <consortium name="Pathogen Informatics"/>
            <person name="Doyle S."/>
        </authorList>
    </citation>
    <scope>NUCLEOTIDE SEQUENCE [LARGE SCALE GENOMIC DNA]</scope>
    <source>
        <strain evidence="8 9">NCTC7304</strain>
    </source>
</reference>